<dbReference type="RefSeq" id="WP_125714447.1">
    <property type="nucleotide sequence ID" value="NZ_JBHTOP010000022.1"/>
</dbReference>
<feature type="binding site" evidence="7">
    <location>
        <position position="107"/>
    </location>
    <ligand>
        <name>shikimate</name>
        <dbReference type="ChEBI" id="CHEBI:36208"/>
    </ligand>
</feature>
<dbReference type="Pfam" id="PF18317">
    <property type="entry name" value="SDH_C"/>
    <property type="match status" value="1"/>
</dbReference>
<feature type="binding site" evidence="7">
    <location>
        <position position="92"/>
    </location>
    <ligand>
        <name>shikimate</name>
        <dbReference type="ChEBI" id="CHEBI:36208"/>
    </ligand>
</feature>
<dbReference type="CDD" id="cd01065">
    <property type="entry name" value="NAD_bind_Shikimate_DH"/>
    <property type="match status" value="1"/>
</dbReference>
<evidence type="ECO:0000259" key="8">
    <source>
        <dbReference type="Pfam" id="PF08501"/>
    </source>
</evidence>
<dbReference type="InterPro" id="IPR011342">
    <property type="entry name" value="Shikimate_DH"/>
</dbReference>
<feature type="binding site" evidence="7">
    <location>
        <position position="231"/>
    </location>
    <ligand>
        <name>NADP(+)</name>
        <dbReference type="ChEBI" id="CHEBI:58349"/>
    </ligand>
</feature>
<accession>A0ABW4J9J2</accession>
<dbReference type="InterPro" id="IPR041121">
    <property type="entry name" value="SDH_C"/>
</dbReference>
<comment type="function">
    <text evidence="7">Involved in the biosynthesis of the chorismate, which leads to the biosynthesis of aromatic amino acids. Catalyzes the reversible NADPH linked reduction of 3-dehydroshikimate (DHSA) to yield shikimate (SA).</text>
</comment>
<dbReference type="InterPro" id="IPR013708">
    <property type="entry name" value="Shikimate_DH-bd_N"/>
</dbReference>
<sequence>MVIDAKTKLYGLLAHPCQHSMSPLMHNTAFAHHQLNSTYLAFDVLPENIEAALAGMRAMGVAGVNLSMPLKTAVLPYLDDIEPAAKLIGAVNTIKNDHGRLTGYNTDGLGLLQALAPEFEPKGAQIAILGAGGAAKSVAVHCALAGVKKITIFNRHIGPGSRADALQQLLATGTEAEVEVYALDNTAQLKQTLGQVALLVNATNLGMGTYEGQSPLPTPAVFSKDIIVFDMIYAPRETALLKSARAAGLTRVHNGIGMLIQQGAAAFKIWTGEEMPISLVKEKLELN</sequence>
<evidence type="ECO:0000313" key="10">
    <source>
        <dbReference type="EMBL" id="MFD1671860.1"/>
    </source>
</evidence>
<feature type="domain" description="SDH C-terminal" evidence="9">
    <location>
        <begin position="255"/>
        <end position="284"/>
    </location>
</feature>
<evidence type="ECO:0000256" key="3">
    <source>
        <dbReference type="ARBA" id="ARBA00022605"/>
    </source>
</evidence>
<dbReference type="Gene3D" id="3.40.50.10860">
    <property type="entry name" value="Leucine Dehydrogenase, chain A, domain 1"/>
    <property type="match status" value="1"/>
</dbReference>
<feature type="binding site" evidence="7">
    <location>
        <position position="262"/>
    </location>
    <ligand>
        <name>shikimate</name>
        <dbReference type="ChEBI" id="CHEBI:36208"/>
    </ligand>
</feature>
<evidence type="ECO:0000256" key="2">
    <source>
        <dbReference type="ARBA" id="ARBA00012962"/>
    </source>
</evidence>
<evidence type="ECO:0000256" key="4">
    <source>
        <dbReference type="ARBA" id="ARBA00022857"/>
    </source>
</evidence>
<feature type="binding site" evidence="7">
    <location>
        <position position="255"/>
    </location>
    <ligand>
        <name>NADP(+)</name>
        <dbReference type="ChEBI" id="CHEBI:58349"/>
    </ligand>
</feature>
<keyword evidence="4 7" id="KW-0521">NADP</keyword>
<name>A0ABW4J9J2_9LACO</name>
<comment type="caution">
    <text evidence="7">Lacks conserved residue(s) required for the propagation of feature annotation.</text>
</comment>
<keyword evidence="5 7" id="KW-0560">Oxidoreductase</keyword>
<keyword evidence="3 7" id="KW-0028">Amino-acid biosynthesis</keyword>
<protein>
    <recommendedName>
        <fullName evidence="2 7">Shikimate dehydrogenase (NADP(+))</fullName>
        <shortName evidence="7">SDH</shortName>
        <ecNumber evidence="2 7">1.1.1.25</ecNumber>
    </recommendedName>
</protein>
<feature type="binding site" evidence="7">
    <location>
        <begin position="130"/>
        <end position="134"/>
    </location>
    <ligand>
        <name>NADP(+)</name>
        <dbReference type="ChEBI" id="CHEBI:58349"/>
    </ligand>
</feature>
<dbReference type="EC" id="1.1.1.25" evidence="2 7"/>
<comment type="catalytic activity">
    <reaction evidence="7">
        <text>shikimate + NADP(+) = 3-dehydroshikimate + NADPH + H(+)</text>
        <dbReference type="Rhea" id="RHEA:17737"/>
        <dbReference type="ChEBI" id="CHEBI:15378"/>
        <dbReference type="ChEBI" id="CHEBI:16630"/>
        <dbReference type="ChEBI" id="CHEBI:36208"/>
        <dbReference type="ChEBI" id="CHEBI:57783"/>
        <dbReference type="ChEBI" id="CHEBI:58349"/>
        <dbReference type="EC" id="1.1.1.25"/>
    </reaction>
</comment>
<reference evidence="11" key="1">
    <citation type="journal article" date="2019" name="Int. J. Syst. Evol. Microbiol.">
        <title>The Global Catalogue of Microorganisms (GCM) 10K type strain sequencing project: providing services to taxonomists for standard genome sequencing and annotation.</title>
        <authorList>
            <consortium name="The Broad Institute Genomics Platform"/>
            <consortium name="The Broad Institute Genome Sequencing Center for Infectious Disease"/>
            <person name="Wu L."/>
            <person name="Ma J."/>
        </authorList>
    </citation>
    <scope>NUCLEOTIDE SEQUENCE [LARGE SCALE GENOMIC DNA]</scope>
    <source>
        <strain evidence="11">CCM 8896</strain>
    </source>
</reference>
<evidence type="ECO:0000256" key="5">
    <source>
        <dbReference type="ARBA" id="ARBA00023002"/>
    </source>
</evidence>
<proteinExistence type="inferred from homology"/>
<evidence type="ECO:0000313" key="11">
    <source>
        <dbReference type="Proteomes" id="UP001597267"/>
    </source>
</evidence>
<comment type="subunit">
    <text evidence="7">Homodimer.</text>
</comment>
<dbReference type="InterPro" id="IPR036291">
    <property type="entry name" value="NAD(P)-bd_dom_sf"/>
</dbReference>
<gene>
    <name evidence="7 10" type="primary">aroE</name>
    <name evidence="10" type="ORF">ACFQ5M_07130</name>
</gene>
<comment type="similarity">
    <text evidence="7">Belongs to the shikimate dehydrogenase family.</text>
</comment>
<feature type="active site" description="Proton acceptor" evidence="7">
    <location>
        <position position="71"/>
    </location>
</feature>
<dbReference type="PANTHER" id="PTHR21089:SF1">
    <property type="entry name" value="BIFUNCTIONAL 3-DEHYDROQUINATE DEHYDRATASE_SHIKIMATE DEHYDROGENASE, CHLOROPLASTIC"/>
    <property type="match status" value="1"/>
</dbReference>
<evidence type="ECO:0000256" key="1">
    <source>
        <dbReference type="ARBA" id="ARBA00004871"/>
    </source>
</evidence>
<dbReference type="InterPro" id="IPR046346">
    <property type="entry name" value="Aminoacid_DH-like_N_sf"/>
</dbReference>
<evidence type="ECO:0000259" key="9">
    <source>
        <dbReference type="Pfam" id="PF18317"/>
    </source>
</evidence>
<feature type="binding site" evidence="7">
    <location>
        <position position="67"/>
    </location>
    <ligand>
        <name>shikimate</name>
        <dbReference type="ChEBI" id="CHEBI:36208"/>
    </ligand>
</feature>
<feature type="domain" description="Shikimate dehydrogenase substrate binding N-terminal" evidence="8">
    <location>
        <begin position="12"/>
        <end position="94"/>
    </location>
</feature>
<organism evidence="10 11">
    <name type="scientific">Agrilactobacillus yilanensis</name>
    <dbReference type="NCBI Taxonomy" id="2485997"/>
    <lineage>
        <taxon>Bacteria</taxon>
        <taxon>Bacillati</taxon>
        <taxon>Bacillota</taxon>
        <taxon>Bacilli</taxon>
        <taxon>Lactobacillales</taxon>
        <taxon>Lactobacillaceae</taxon>
        <taxon>Agrilactobacillus</taxon>
    </lineage>
</organism>
<dbReference type="SUPFAM" id="SSF51735">
    <property type="entry name" value="NAD(P)-binding Rossmann-fold domains"/>
    <property type="match status" value="1"/>
</dbReference>
<keyword evidence="11" id="KW-1185">Reference proteome</keyword>
<comment type="caution">
    <text evidence="10">The sequence shown here is derived from an EMBL/GenBank/DDBJ whole genome shotgun (WGS) entry which is preliminary data.</text>
</comment>
<dbReference type="Proteomes" id="UP001597267">
    <property type="component" value="Unassembled WGS sequence"/>
</dbReference>
<dbReference type="Gene3D" id="3.40.50.720">
    <property type="entry name" value="NAD(P)-binding Rossmann-like Domain"/>
    <property type="match status" value="1"/>
</dbReference>
<dbReference type="PANTHER" id="PTHR21089">
    <property type="entry name" value="SHIKIMATE DEHYDROGENASE"/>
    <property type="match status" value="1"/>
</dbReference>
<feature type="binding site" evidence="7">
    <location>
        <position position="233"/>
    </location>
    <ligand>
        <name>shikimate</name>
        <dbReference type="ChEBI" id="CHEBI:36208"/>
    </ligand>
</feature>
<feature type="binding site" evidence="7">
    <location>
        <begin position="20"/>
        <end position="22"/>
    </location>
    <ligand>
        <name>shikimate</name>
        <dbReference type="ChEBI" id="CHEBI:36208"/>
    </ligand>
</feature>
<dbReference type="GO" id="GO:0004764">
    <property type="term" value="F:shikimate 3-dehydrogenase (NADP+) activity"/>
    <property type="evidence" value="ECO:0007669"/>
    <property type="project" value="UniProtKB-EC"/>
</dbReference>
<evidence type="ECO:0000256" key="6">
    <source>
        <dbReference type="ARBA" id="ARBA00023141"/>
    </source>
</evidence>
<dbReference type="InterPro" id="IPR022893">
    <property type="entry name" value="Shikimate_DH_fam"/>
</dbReference>
<dbReference type="SUPFAM" id="SSF53223">
    <property type="entry name" value="Aminoacid dehydrogenase-like, N-terminal domain"/>
    <property type="match status" value="1"/>
</dbReference>
<dbReference type="Pfam" id="PF08501">
    <property type="entry name" value="Shikimate_dh_N"/>
    <property type="match status" value="1"/>
</dbReference>
<evidence type="ECO:0000256" key="7">
    <source>
        <dbReference type="HAMAP-Rule" id="MF_00222"/>
    </source>
</evidence>
<comment type="pathway">
    <text evidence="1 7">Metabolic intermediate biosynthesis; chorismate biosynthesis; chorismate from D-erythrose 4-phosphate and phosphoenolpyruvate: step 4/7.</text>
</comment>
<dbReference type="HAMAP" id="MF_00222">
    <property type="entry name" value="Shikimate_DH_AroE"/>
    <property type="match status" value="1"/>
</dbReference>
<keyword evidence="6 7" id="KW-0057">Aromatic amino acid biosynthesis</keyword>
<dbReference type="EMBL" id="JBHTOP010000022">
    <property type="protein sequence ID" value="MFD1671860.1"/>
    <property type="molecule type" value="Genomic_DNA"/>
</dbReference>
<dbReference type="NCBIfam" id="TIGR00507">
    <property type="entry name" value="aroE"/>
    <property type="match status" value="1"/>
</dbReference>